<sequence>MQVSKLPSNILSRIHVYLRLEKLNRLSKWRNNLVYLAVCSEWRKALLPLAYQKLYVDCTYTPNYYKEENNKYSVFSNAALFAGATRPTLLSISMVGYGQAVVFIRKLLDYLQAIKPILTTLEELRFEVNEVPNMYHRLDKETALRSIEDIKAAAQEFAELAPNIAKFNLYPESGSGLFQIFAQETLQEHSSSISSFEGRISVLDGIKELPASIGVLKLTVSNNRKLQIPLIHASKLHHFAISRITSGFDWSVLTGGESKTIDFAQLKYLYLGKCKSFFTSIDDHADGELANIPYTVNVPKLEYLNLHLCKQGALLFSSLQLPKVIPYCQLSLRCRPIIVLHNARLNNGFADVVKKHLDFPKDQQFTYDELTNNIFSVPDLADYVTFVTSKLPSSDIEINWPQVTKLVVAGKVDPLQLVHAVSGMPRLAELAVSKLVPVSEDGNASMAIRRILDEMPWSEIESINTSMRSIQLAYRGSDWSEDAAARSIVYLMLMFRSVTSIAVPEQDFEHISKYINNLTCGSKLHAVEIIKWESYEFY</sequence>
<protein>
    <recommendedName>
        <fullName evidence="3">F-box domain-containing protein</fullName>
    </recommendedName>
</protein>
<gene>
    <name evidence="1" type="ORF">GGI25_002005</name>
</gene>
<dbReference type="Proteomes" id="UP001151518">
    <property type="component" value="Unassembled WGS sequence"/>
</dbReference>
<name>A0A9W8G956_9FUNG</name>
<comment type="caution">
    <text evidence="1">The sequence shown here is derived from an EMBL/GenBank/DDBJ whole genome shotgun (WGS) entry which is preliminary data.</text>
</comment>
<evidence type="ECO:0000313" key="1">
    <source>
        <dbReference type="EMBL" id="KAJ2678813.1"/>
    </source>
</evidence>
<evidence type="ECO:0008006" key="3">
    <source>
        <dbReference type="Google" id="ProtNLM"/>
    </source>
</evidence>
<proteinExistence type="predicted"/>
<evidence type="ECO:0000313" key="2">
    <source>
        <dbReference type="Proteomes" id="UP001151518"/>
    </source>
</evidence>
<dbReference type="AlphaFoldDB" id="A0A9W8G956"/>
<dbReference type="EMBL" id="JANBTW010000017">
    <property type="protein sequence ID" value="KAJ2678813.1"/>
    <property type="molecule type" value="Genomic_DNA"/>
</dbReference>
<organism evidence="1 2">
    <name type="scientific">Coemansia spiralis</name>
    <dbReference type="NCBI Taxonomy" id="417178"/>
    <lineage>
        <taxon>Eukaryota</taxon>
        <taxon>Fungi</taxon>
        <taxon>Fungi incertae sedis</taxon>
        <taxon>Zoopagomycota</taxon>
        <taxon>Kickxellomycotina</taxon>
        <taxon>Kickxellomycetes</taxon>
        <taxon>Kickxellales</taxon>
        <taxon>Kickxellaceae</taxon>
        <taxon>Coemansia</taxon>
    </lineage>
</organism>
<accession>A0A9W8G956</accession>
<reference evidence="1" key="1">
    <citation type="submission" date="2022-07" db="EMBL/GenBank/DDBJ databases">
        <title>Phylogenomic reconstructions and comparative analyses of Kickxellomycotina fungi.</title>
        <authorList>
            <person name="Reynolds N.K."/>
            <person name="Stajich J.E."/>
            <person name="Barry K."/>
            <person name="Grigoriev I.V."/>
            <person name="Crous P."/>
            <person name="Smith M.E."/>
        </authorList>
    </citation>
    <scope>NUCLEOTIDE SEQUENCE</scope>
    <source>
        <strain evidence="1">NRRL 3115</strain>
    </source>
</reference>